<feature type="transmembrane region" description="Helical" evidence="1">
    <location>
        <begin position="17"/>
        <end position="37"/>
    </location>
</feature>
<evidence type="ECO:0000313" key="3">
    <source>
        <dbReference type="Proteomes" id="UP000028582"/>
    </source>
</evidence>
<proteinExistence type="predicted"/>
<evidence type="ECO:0000313" key="2">
    <source>
        <dbReference type="EMBL" id="ETO80311.1"/>
    </source>
</evidence>
<keyword evidence="1" id="KW-0812">Transmembrane</keyword>
<organism evidence="2 3">
    <name type="scientific">Phytophthora nicotianae P1976</name>
    <dbReference type="NCBI Taxonomy" id="1317066"/>
    <lineage>
        <taxon>Eukaryota</taxon>
        <taxon>Sar</taxon>
        <taxon>Stramenopiles</taxon>
        <taxon>Oomycota</taxon>
        <taxon>Peronosporomycetes</taxon>
        <taxon>Peronosporales</taxon>
        <taxon>Peronosporaceae</taxon>
        <taxon>Phytophthora</taxon>
    </lineage>
</organism>
<keyword evidence="1" id="KW-0472">Membrane</keyword>
<protein>
    <submittedName>
        <fullName evidence="2">Uncharacterized protein</fullName>
    </submittedName>
</protein>
<name>A0A081AN50_PHYNI</name>
<keyword evidence="1" id="KW-1133">Transmembrane helix</keyword>
<reference evidence="2 3" key="1">
    <citation type="submission" date="2013-11" db="EMBL/GenBank/DDBJ databases">
        <title>The Genome Sequence of Phytophthora parasitica P1976.</title>
        <authorList>
            <consortium name="The Broad Institute Genomics Platform"/>
            <person name="Russ C."/>
            <person name="Tyler B."/>
            <person name="Panabieres F."/>
            <person name="Shan W."/>
            <person name="Tripathy S."/>
            <person name="Grunwald N."/>
            <person name="Machado M."/>
            <person name="Johnson C.S."/>
            <person name="Walker B."/>
            <person name="Young S."/>
            <person name="Zeng Q."/>
            <person name="Gargeya S."/>
            <person name="Fitzgerald M."/>
            <person name="Haas B."/>
            <person name="Abouelleil A."/>
            <person name="Allen A.W."/>
            <person name="Alvarado L."/>
            <person name="Arachchi H.M."/>
            <person name="Berlin A.M."/>
            <person name="Chapman S.B."/>
            <person name="Gainer-Dewar J."/>
            <person name="Goldberg J."/>
            <person name="Griggs A."/>
            <person name="Gujja S."/>
            <person name="Hansen M."/>
            <person name="Howarth C."/>
            <person name="Imamovic A."/>
            <person name="Ireland A."/>
            <person name="Larimer J."/>
            <person name="McCowan C."/>
            <person name="Murphy C."/>
            <person name="Pearson M."/>
            <person name="Poon T.W."/>
            <person name="Priest M."/>
            <person name="Roberts A."/>
            <person name="Saif S."/>
            <person name="Shea T."/>
            <person name="Sisk P."/>
            <person name="Sykes S."/>
            <person name="Wortman J."/>
            <person name="Nusbaum C."/>
            <person name="Birren B."/>
        </authorList>
    </citation>
    <scope>NUCLEOTIDE SEQUENCE [LARGE SCALE GENOMIC DNA]</scope>
    <source>
        <strain evidence="2 3">P1976</strain>
    </source>
</reference>
<accession>A0A081AN50</accession>
<dbReference type="Proteomes" id="UP000028582">
    <property type="component" value="Unassembled WGS sequence"/>
</dbReference>
<comment type="caution">
    <text evidence="2">The sequence shown here is derived from an EMBL/GenBank/DDBJ whole genome shotgun (WGS) entry which is preliminary data.</text>
</comment>
<sequence>MEQGKTNIYGQRESSDLAFDIATWGFVLLVLWAILLLERAVLDPPHILQREVFLVFPIAIWKHKQNSQHPT</sequence>
<dbReference type="AlphaFoldDB" id="A0A081AN50"/>
<gene>
    <name evidence="2" type="ORF">F444_05176</name>
</gene>
<dbReference type="EMBL" id="ANJA01001000">
    <property type="protein sequence ID" value="ETO80311.1"/>
    <property type="molecule type" value="Genomic_DNA"/>
</dbReference>
<evidence type="ECO:0000256" key="1">
    <source>
        <dbReference type="SAM" id="Phobius"/>
    </source>
</evidence>